<reference evidence="4 5" key="1">
    <citation type="journal article" date="2016" name="Nat. Commun.">
        <title>Thousands of microbial genomes shed light on interconnected biogeochemical processes in an aquifer system.</title>
        <authorList>
            <person name="Anantharaman K."/>
            <person name="Brown C.T."/>
            <person name="Hug L.A."/>
            <person name="Sharon I."/>
            <person name="Castelle C.J."/>
            <person name="Probst A.J."/>
            <person name="Thomas B.C."/>
            <person name="Singh A."/>
            <person name="Wilkins M.J."/>
            <person name="Karaoz U."/>
            <person name="Brodie E.L."/>
            <person name="Williams K.H."/>
            <person name="Hubbard S.S."/>
            <person name="Banfield J.F."/>
        </authorList>
    </citation>
    <scope>NUCLEOTIDE SEQUENCE [LARGE SCALE GENOMIC DNA]</scope>
</reference>
<comment type="caution">
    <text evidence="4">The sequence shown here is derived from an EMBL/GenBank/DDBJ whole genome shotgun (WGS) entry which is preliminary data.</text>
</comment>
<dbReference type="PROSITE" id="PS51462">
    <property type="entry name" value="NUDIX"/>
    <property type="match status" value="1"/>
</dbReference>
<evidence type="ECO:0000256" key="1">
    <source>
        <dbReference type="ARBA" id="ARBA00001946"/>
    </source>
</evidence>
<proteinExistence type="predicted"/>
<gene>
    <name evidence="4" type="ORF">A2261_03540</name>
</gene>
<dbReference type="Pfam" id="PF00293">
    <property type="entry name" value="NUDIX"/>
    <property type="match status" value="1"/>
</dbReference>
<name>A0A1F6NJ13_9BACT</name>
<dbReference type="AlphaFoldDB" id="A0A1F6NJ13"/>
<dbReference type="GO" id="GO:0016787">
    <property type="term" value="F:hydrolase activity"/>
    <property type="evidence" value="ECO:0007669"/>
    <property type="project" value="UniProtKB-KW"/>
</dbReference>
<comment type="cofactor">
    <cofactor evidence="1">
        <name>Mg(2+)</name>
        <dbReference type="ChEBI" id="CHEBI:18420"/>
    </cofactor>
</comment>
<dbReference type="SUPFAM" id="SSF55811">
    <property type="entry name" value="Nudix"/>
    <property type="match status" value="1"/>
</dbReference>
<dbReference type="CDD" id="cd03424">
    <property type="entry name" value="NUDIX_ADPRase_Nudt5_UGPPase_Nudt14"/>
    <property type="match status" value="1"/>
</dbReference>
<dbReference type="EMBL" id="MFQR01000068">
    <property type="protein sequence ID" value="OGH83720.1"/>
    <property type="molecule type" value="Genomic_DNA"/>
</dbReference>
<dbReference type="Proteomes" id="UP000177803">
    <property type="component" value="Unassembled WGS sequence"/>
</dbReference>
<evidence type="ECO:0000259" key="3">
    <source>
        <dbReference type="PROSITE" id="PS51462"/>
    </source>
</evidence>
<dbReference type="InterPro" id="IPR020084">
    <property type="entry name" value="NUDIX_hydrolase_CS"/>
</dbReference>
<protein>
    <recommendedName>
        <fullName evidence="3">Nudix hydrolase domain-containing protein</fullName>
    </recommendedName>
</protein>
<organism evidence="4 5">
    <name type="scientific">Candidatus Magasanikbacteria bacterium RIFOXYA2_FULL_44_8</name>
    <dbReference type="NCBI Taxonomy" id="1798696"/>
    <lineage>
        <taxon>Bacteria</taxon>
        <taxon>Candidatus Magasanikiibacteriota</taxon>
    </lineage>
</organism>
<dbReference type="PANTHER" id="PTHR11839">
    <property type="entry name" value="UDP/ADP-SUGAR PYROPHOSPHATASE"/>
    <property type="match status" value="1"/>
</dbReference>
<evidence type="ECO:0000313" key="5">
    <source>
        <dbReference type="Proteomes" id="UP000177803"/>
    </source>
</evidence>
<accession>A0A1F6NJ13</accession>
<dbReference type="GO" id="GO:0019693">
    <property type="term" value="P:ribose phosphate metabolic process"/>
    <property type="evidence" value="ECO:0007669"/>
    <property type="project" value="TreeGrafter"/>
</dbReference>
<dbReference type="GO" id="GO:0006753">
    <property type="term" value="P:nucleoside phosphate metabolic process"/>
    <property type="evidence" value="ECO:0007669"/>
    <property type="project" value="TreeGrafter"/>
</dbReference>
<keyword evidence="2" id="KW-0378">Hydrolase</keyword>
<evidence type="ECO:0000313" key="4">
    <source>
        <dbReference type="EMBL" id="OGH83720.1"/>
    </source>
</evidence>
<dbReference type="PROSITE" id="PS00893">
    <property type="entry name" value="NUDIX_BOX"/>
    <property type="match status" value="1"/>
</dbReference>
<dbReference type="PANTHER" id="PTHR11839:SF18">
    <property type="entry name" value="NUDIX HYDROLASE DOMAIN-CONTAINING PROTEIN"/>
    <property type="match status" value="1"/>
</dbReference>
<feature type="domain" description="Nudix hydrolase" evidence="3">
    <location>
        <begin position="42"/>
        <end position="173"/>
    </location>
</feature>
<dbReference type="InterPro" id="IPR000086">
    <property type="entry name" value="NUDIX_hydrolase_dom"/>
</dbReference>
<dbReference type="InterPro" id="IPR015797">
    <property type="entry name" value="NUDIX_hydrolase-like_dom_sf"/>
</dbReference>
<evidence type="ECO:0000256" key="2">
    <source>
        <dbReference type="ARBA" id="ARBA00022801"/>
    </source>
</evidence>
<sequence length="188" mass="21250">MPREDHYKKISEETLGQNPWWKYQHETFKLPDGKTADYFFALTPGNAMIVPITTDGRLVLVSQYRYLAERMSIEFPCGGTKAGENPAATAMRELKEETGYTVTADDLRMVGNFEPDIGLVKDRTYVFLATDIDASIAPAPEEGEIVEVLLRRPDELEDMIRRGEIIDGQVLAVWALTREFISQHHGVS</sequence>
<dbReference type="Gene3D" id="3.90.79.10">
    <property type="entry name" value="Nucleoside Triphosphate Pyrophosphohydrolase"/>
    <property type="match status" value="1"/>
</dbReference>